<name>A0A9K3L2L1_9STRA</name>
<proteinExistence type="predicted"/>
<dbReference type="Proteomes" id="UP000693970">
    <property type="component" value="Unassembled WGS sequence"/>
</dbReference>
<dbReference type="EMBL" id="JAGRRH010000016">
    <property type="protein sequence ID" value="KAG7354488.1"/>
    <property type="molecule type" value="Genomic_DNA"/>
</dbReference>
<dbReference type="AlphaFoldDB" id="A0A9K3L2L1"/>
<gene>
    <name evidence="2" type="ORF">IV203_003844</name>
</gene>
<evidence type="ECO:0000256" key="1">
    <source>
        <dbReference type="SAM" id="MobiDB-lite"/>
    </source>
</evidence>
<evidence type="ECO:0000313" key="3">
    <source>
        <dbReference type="Proteomes" id="UP000693970"/>
    </source>
</evidence>
<feature type="compositionally biased region" description="Basic and acidic residues" evidence="1">
    <location>
        <begin position="227"/>
        <end position="255"/>
    </location>
</feature>
<sequence length="323" mass="36786">MRIHFIWFLSKHELTGSVFPVVLLPLETLNYIFACYAAHLGSGHTLSRRTVRSDTIRNYLLAAATLVQLFHPHNLDPRKEKGAPSLCPAIDKVLKELKRWENIPDRRHNGNSGAELTIHHPTISPKICNKWITVDTIIDAIRAAAVIDASMGMNARLLGTLLPKIPKYESIDRFDGSNLSGFFQAKYSKQSYYIILPPVEQLLEQGKKGSPVQRRATYIVNPQNMKSDSHERQQDSGHVSKSDSHERQQDSDHVFMPRQQSVSGTFWDSQRPTSFSGQDRLIRIVFQPLRDASNYFREHNNLKAGGIWSTDEIQIMLVRTMTN</sequence>
<organism evidence="2 3">
    <name type="scientific">Nitzschia inconspicua</name>
    <dbReference type="NCBI Taxonomy" id="303405"/>
    <lineage>
        <taxon>Eukaryota</taxon>
        <taxon>Sar</taxon>
        <taxon>Stramenopiles</taxon>
        <taxon>Ochrophyta</taxon>
        <taxon>Bacillariophyta</taxon>
        <taxon>Bacillariophyceae</taxon>
        <taxon>Bacillariophycidae</taxon>
        <taxon>Bacillariales</taxon>
        <taxon>Bacillariaceae</taxon>
        <taxon>Nitzschia</taxon>
    </lineage>
</organism>
<reference evidence="2" key="2">
    <citation type="submission" date="2021-04" db="EMBL/GenBank/DDBJ databases">
        <authorList>
            <person name="Podell S."/>
        </authorList>
    </citation>
    <scope>NUCLEOTIDE SEQUENCE</scope>
    <source>
        <strain evidence="2">Hildebrandi</strain>
    </source>
</reference>
<evidence type="ECO:0000313" key="2">
    <source>
        <dbReference type="EMBL" id="KAG7354488.1"/>
    </source>
</evidence>
<comment type="caution">
    <text evidence="2">The sequence shown here is derived from an EMBL/GenBank/DDBJ whole genome shotgun (WGS) entry which is preliminary data.</text>
</comment>
<reference evidence="2" key="1">
    <citation type="journal article" date="2021" name="Sci. Rep.">
        <title>Diploid genomic architecture of Nitzschia inconspicua, an elite biomass production diatom.</title>
        <authorList>
            <person name="Oliver A."/>
            <person name="Podell S."/>
            <person name="Pinowska A."/>
            <person name="Traller J.C."/>
            <person name="Smith S.R."/>
            <person name="McClure R."/>
            <person name="Beliaev A."/>
            <person name="Bohutskyi P."/>
            <person name="Hill E.A."/>
            <person name="Rabines A."/>
            <person name="Zheng H."/>
            <person name="Allen L.Z."/>
            <person name="Kuo A."/>
            <person name="Grigoriev I.V."/>
            <person name="Allen A.E."/>
            <person name="Hazlebeck D."/>
            <person name="Allen E.E."/>
        </authorList>
    </citation>
    <scope>NUCLEOTIDE SEQUENCE</scope>
    <source>
        <strain evidence="2">Hildebrandi</strain>
    </source>
</reference>
<accession>A0A9K3L2L1</accession>
<keyword evidence="3" id="KW-1185">Reference proteome</keyword>
<protein>
    <submittedName>
        <fullName evidence="2">Uncharacterized protein</fullName>
    </submittedName>
</protein>
<feature type="region of interest" description="Disordered" evidence="1">
    <location>
        <begin position="218"/>
        <end position="255"/>
    </location>
</feature>